<keyword evidence="2" id="KW-0813">Transport</keyword>
<proteinExistence type="predicted"/>
<dbReference type="EMBL" id="LR215973">
    <property type="protein sequence ID" value="VFA98013.1"/>
    <property type="molecule type" value="Genomic_DNA"/>
</dbReference>
<dbReference type="PANTHER" id="PTHR45008:SF1">
    <property type="entry name" value="PTS SYSTEM GLUCOSE-SPECIFIC EIIA COMPONENT"/>
    <property type="match status" value="1"/>
</dbReference>
<dbReference type="InterPro" id="IPR011055">
    <property type="entry name" value="Dup_hybrid_motif"/>
</dbReference>
<evidence type="ECO:0000313" key="8">
    <source>
        <dbReference type="EMBL" id="VFA98013.1"/>
    </source>
</evidence>
<dbReference type="SUPFAM" id="SSF51261">
    <property type="entry name" value="Duplicated hybrid motif"/>
    <property type="match status" value="1"/>
</dbReference>
<dbReference type="EC" id="2.7.1.-" evidence="8"/>
<reference evidence="8 9" key="1">
    <citation type="submission" date="2019-02" db="EMBL/GenBank/DDBJ databases">
        <authorList>
            <consortium name="Pathogen Informatics"/>
        </authorList>
    </citation>
    <scope>NUCLEOTIDE SEQUENCE [LARGE SCALE GENOMIC DNA]</scope>
    <source>
        <strain evidence="8 9">3012STDY6756504</strain>
    </source>
</reference>
<dbReference type="AlphaFoldDB" id="A0A4V6IC24"/>
<evidence type="ECO:0000256" key="2">
    <source>
        <dbReference type="ARBA" id="ARBA00022448"/>
    </source>
</evidence>
<evidence type="ECO:0000256" key="5">
    <source>
        <dbReference type="ARBA" id="ARBA00022683"/>
    </source>
</evidence>
<name>A0A4V6IC24_9NOCA</name>
<accession>A0A4V6IC24</accession>
<evidence type="ECO:0000256" key="3">
    <source>
        <dbReference type="ARBA" id="ARBA00022597"/>
    </source>
</evidence>
<keyword evidence="3" id="KW-0762">Sugar transport</keyword>
<keyword evidence="5" id="KW-0598">Phosphotransferase system</keyword>
<evidence type="ECO:0000256" key="1">
    <source>
        <dbReference type="ARBA" id="ARBA00004496"/>
    </source>
</evidence>
<dbReference type="InterPro" id="IPR050890">
    <property type="entry name" value="PTS_EIIA_component"/>
</dbReference>
<feature type="domain" description="PTS EIIA type-1" evidence="7">
    <location>
        <begin position="21"/>
        <end position="127"/>
    </location>
</feature>
<dbReference type="InterPro" id="IPR001127">
    <property type="entry name" value="PTS_EIIA_1_perm"/>
</dbReference>
<keyword evidence="6" id="KW-0418">Kinase</keyword>
<dbReference type="Proteomes" id="UP000290439">
    <property type="component" value="Chromosome"/>
</dbReference>
<sequence>MTVRVLAPLPGQVLALADVPDPVFADQLVGSGVAIDPVRDRGALDVLAPIAGTIVKLHPHAFVILGADGVGVLTHLGIDTVKLAGAGFALLAAEGDSVDAGTPIVRFDPAEIDGTGYSAICPIVVMDSARDSVDPATVGTDVETGATLFVWHPNPR</sequence>
<evidence type="ECO:0000256" key="4">
    <source>
        <dbReference type="ARBA" id="ARBA00022679"/>
    </source>
</evidence>
<dbReference type="GO" id="GO:0009401">
    <property type="term" value="P:phosphoenolpyruvate-dependent sugar phosphotransferase system"/>
    <property type="evidence" value="ECO:0007669"/>
    <property type="project" value="UniProtKB-KW"/>
</dbReference>
<dbReference type="GO" id="GO:0005737">
    <property type="term" value="C:cytoplasm"/>
    <property type="evidence" value="ECO:0007669"/>
    <property type="project" value="UniProtKB-SubCell"/>
</dbReference>
<evidence type="ECO:0000313" key="9">
    <source>
        <dbReference type="Proteomes" id="UP000290439"/>
    </source>
</evidence>
<organism evidence="8 9">
    <name type="scientific">Nocardia cyriacigeorgica</name>
    <dbReference type="NCBI Taxonomy" id="135487"/>
    <lineage>
        <taxon>Bacteria</taxon>
        <taxon>Bacillati</taxon>
        <taxon>Actinomycetota</taxon>
        <taxon>Actinomycetes</taxon>
        <taxon>Mycobacteriales</taxon>
        <taxon>Nocardiaceae</taxon>
        <taxon>Nocardia</taxon>
    </lineage>
</organism>
<dbReference type="NCBIfam" id="TIGR00830">
    <property type="entry name" value="PTBA"/>
    <property type="match status" value="1"/>
</dbReference>
<keyword evidence="4 8" id="KW-0808">Transferase</keyword>
<comment type="subcellular location">
    <subcellularLocation>
        <location evidence="1">Cytoplasm</location>
    </subcellularLocation>
</comment>
<gene>
    <name evidence="8" type="primary">crr</name>
    <name evidence="8" type="ORF">NCTC10797_01778</name>
</gene>
<evidence type="ECO:0000256" key="6">
    <source>
        <dbReference type="ARBA" id="ARBA00022777"/>
    </source>
</evidence>
<dbReference type="Pfam" id="PF00358">
    <property type="entry name" value="PTS_EIIA_1"/>
    <property type="match status" value="1"/>
</dbReference>
<dbReference type="PROSITE" id="PS51093">
    <property type="entry name" value="PTS_EIIA_TYPE_1"/>
    <property type="match status" value="1"/>
</dbReference>
<evidence type="ECO:0000259" key="7">
    <source>
        <dbReference type="PROSITE" id="PS51093"/>
    </source>
</evidence>
<protein>
    <submittedName>
        <fullName evidence="8">Glucose-specific phosphotransferase enzyme IIA component</fullName>
        <ecNumber evidence="8">2.7.1.-</ecNumber>
    </submittedName>
</protein>
<dbReference type="GO" id="GO:0016301">
    <property type="term" value="F:kinase activity"/>
    <property type="evidence" value="ECO:0007669"/>
    <property type="project" value="UniProtKB-KW"/>
</dbReference>
<dbReference type="PANTHER" id="PTHR45008">
    <property type="entry name" value="PTS SYSTEM GLUCOSE-SPECIFIC EIIA COMPONENT"/>
    <property type="match status" value="1"/>
</dbReference>
<dbReference type="Gene3D" id="2.70.70.10">
    <property type="entry name" value="Glucose Permease (Domain IIA)"/>
    <property type="match status" value="1"/>
</dbReference>